<evidence type="ECO:0000313" key="3">
    <source>
        <dbReference type="Proteomes" id="UP000316726"/>
    </source>
</evidence>
<accession>A0A5B8MHR9</accession>
<feature type="region of interest" description="Disordered" evidence="1">
    <location>
        <begin position="173"/>
        <end position="253"/>
    </location>
</feature>
<dbReference type="AlphaFoldDB" id="A0A5B8MHR9"/>
<name>A0A5B8MHR9_9CHLO</name>
<keyword evidence="3" id="KW-1185">Reference proteome</keyword>
<proteinExistence type="predicted"/>
<dbReference type="EMBL" id="CP031036">
    <property type="protein sequence ID" value="QDZ20016.1"/>
    <property type="molecule type" value="Genomic_DNA"/>
</dbReference>
<sequence length="317" mass="33488">MANLVPAEGSGTVVVLEEGEGEEVELDKVAERCLLRRDFAEARDVSLAALDNLLCENLASGSGVRLAFVLGQSLFELGDLAGTDKTHLRRIYGSFKSIPDEVVVLWVALLAAKGEAETLRRFTDSYVKLNSSRLGDVAGGTFLQLYVFDVLCEALDEPQRARDWLAGNLRAPKDQKTKRRLEKRVDAYVRGRSERGGEGPPTKGEGGREASGADLPGDAGAGASEAIEGSRGGRAAAAPDSEGGEAAPPRSSGSWVDSIAARAASMDQKQIAVAGAVAATFLYALYSERKFISRATGRAWDRLKAGGKALGSFLVGG</sequence>
<dbReference type="Proteomes" id="UP000316726">
    <property type="component" value="Chromosome 3"/>
</dbReference>
<organism evidence="2 3">
    <name type="scientific">Chloropicon primus</name>
    <dbReference type="NCBI Taxonomy" id="1764295"/>
    <lineage>
        <taxon>Eukaryota</taxon>
        <taxon>Viridiplantae</taxon>
        <taxon>Chlorophyta</taxon>
        <taxon>Chloropicophyceae</taxon>
        <taxon>Chloropicales</taxon>
        <taxon>Chloropicaceae</taxon>
        <taxon>Chloropicon</taxon>
    </lineage>
</organism>
<protein>
    <submittedName>
        <fullName evidence="2">Uncharacterized protein</fullName>
    </submittedName>
</protein>
<evidence type="ECO:0000313" key="2">
    <source>
        <dbReference type="EMBL" id="QDZ20016.1"/>
    </source>
</evidence>
<evidence type="ECO:0000256" key="1">
    <source>
        <dbReference type="SAM" id="MobiDB-lite"/>
    </source>
</evidence>
<feature type="compositionally biased region" description="Basic and acidic residues" evidence="1">
    <location>
        <begin position="183"/>
        <end position="197"/>
    </location>
</feature>
<reference evidence="2 3" key="1">
    <citation type="submission" date="2018-07" db="EMBL/GenBank/DDBJ databases">
        <title>The complete nuclear genome of the prasinophyte Chloropicon primus (CCMP1205).</title>
        <authorList>
            <person name="Pombert J.-F."/>
            <person name="Otis C."/>
            <person name="Turmel M."/>
            <person name="Lemieux C."/>
        </authorList>
    </citation>
    <scope>NUCLEOTIDE SEQUENCE [LARGE SCALE GENOMIC DNA]</scope>
    <source>
        <strain evidence="2 3">CCMP1205</strain>
    </source>
</reference>
<feature type="compositionally biased region" description="Low complexity" evidence="1">
    <location>
        <begin position="210"/>
        <end position="229"/>
    </location>
</feature>
<gene>
    <name evidence="2" type="ORF">A3770_03p25340</name>
</gene>